<accession>A0A9N9Q4M9</accession>
<dbReference type="Proteomes" id="UP000701801">
    <property type="component" value="Unassembled WGS sequence"/>
</dbReference>
<proteinExistence type="predicted"/>
<protein>
    <submittedName>
        <fullName evidence="1">Uncharacterized protein</fullName>
    </submittedName>
</protein>
<name>A0A9N9Q4M9_9HELO</name>
<evidence type="ECO:0000313" key="1">
    <source>
        <dbReference type="EMBL" id="CAG8974597.1"/>
    </source>
</evidence>
<evidence type="ECO:0000313" key="2">
    <source>
        <dbReference type="Proteomes" id="UP000701801"/>
    </source>
</evidence>
<gene>
    <name evidence="1" type="ORF">HYALB_00004395</name>
</gene>
<comment type="caution">
    <text evidence="1">The sequence shown here is derived from an EMBL/GenBank/DDBJ whole genome shotgun (WGS) entry which is preliminary data.</text>
</comment>
<organism evidence="1 2">
    <name type="scientific">Hymenoscyphus albidus</name>
    <dbReference type="NCBI Taxonomy" id="595503"/>
    <lineage>
        <taxon>Eukaryota</taxon>
        <taxon>Fungi</taxon>
        <taxon>Dikarya</taxon>
        <taxon>Ascomycota</taxon>
        <taxon>Pezizomycotina</taxon>
        <taxon>Leotiomycetes</taxon>
        <taxon>Helotiales</taxon>
        <taxon>Helotiaceae</taxon>
        <taxon>Hymenoscyphus</taxon>
    </lineage>
</organism>
<reference evidence="1" key="1">
    <citation type="submission" date="2021-07" db="EMBL/GenBank/DDBJ databases">
        <authorList>
            <person name="Durling M."/>
        </authorList>
    </citation>
    <scope>NUCLEOTIDE SEQUENCE</scope>
</reference>
<dbReference type="AlphaFoldDB" id="A0A9N9Q4M9"/>
<sequence length="194" mass="22031">MNWLLYPYNMTNQLLPSWKTEVRGRNLIVEPPVNKHFKTETIKPLEMSSRLHVSRAGVWTRNNRTRQVPAVARLMPRILRGMKPRNQPSIAIFSKTSPSWTEYRYIAVYIVPALFCKETASGPDGTLPELPSKSGDSPLISLDATTEHQQSLALADVALPRPFSKEKALDLGIWSNHNNLSDFLFHLLLVLVSR</sequence>
<dbReference type="EMBL" id="CAJVRM010000109">
    <property type="protein sequence ID" value="CAG8974597.1"/>
    <property type="molecule type" value="Genomic_DNA"/>
</dbReference>
<keyword evidence="2" id="KW-1185">Reference proteome</keyword>